<feature type="domain" description="Phosphatidic acid phosphatase type 2/haloperoxidase" evidence="2">
    <location>
        <begin position="11"/>
        <end position="61"/>
    </location>
</feature>
<organism evidence="3 4">
    <name type="scientific">Streptomyces graminofaciens</name>
    <dbReference type="NCBI Taxonomy" id="68212"/>
    <lineage>
        <taxon>Bacteria</taxon>
        <taxon>Bacillati</taxon>
        <taxon>Actinomycetota</taxon>
        <taxon>Actinomycetes</taxon>
        <taxon>Kitasatosporales</taxon>
        <taxon>Streptomycetaceae</taxon>
        <taxon>Streptomyces</taxon>
    </lineage>
</organism>
<feature type="transmembrane region" description="Helical" evidence="1">
    <location>
        <begin position="34"/>
        <end position="54"/>
    </location>
</feature>
<gene>
    <name evidence="3" type="ORF">SGFS_002750</name>
</gene>
<dbReference type="Proteomes" id="UP001321542">
    <property type="component" value="Chromosome"/>
</dbReference>
<name>A0ABM7EZY2_9ACTN</name>
<reference evidence="3 4" key="2">
    <citation type="journal article" date="2023" name="ChemBioChem">
        <title>Acyltransferase Domain Exchange between Two Independent Type I Polyketide Synthases in the Same Producer Strain of Macrolide Antibiotics.</title>
        <authorList>
            <person name="Kudo F."/>
            <person name="Kishikawa K."/>
            <person name="Tsuboi K."/>
            <person name="Kido T."/>
            <person name="Usui T."/>
            <person name="Hashimoto J."/>
            <person name="Shin-Ya K."/>
            <person name="Miyanaga A."/>
            <person name="Eguchi T."/>
        </authorList>
    </citation>
    <scope>NUCLEOTIDE SEQUENCE [LARGE SCALE GENOMIC DNA]</scope>
    <source>
        <strain evidence="3 4">A-8890</strain>
    </source>
</reference>
<dbReference type="SUPFAM" id="SSF48317">
    <property type="entry name" value="Acid phosphatase/Vanadium-dependent haloperoxidase"/>
    <property type="match status" value="1"/>
</dbReference>
<dbReference type="Pfam" id="PF01569">
    <property type="entry name" value="PAP2"/>
    <property type="match status" value="1"/>
</dbReference>
<dbReference type="InterPro" id="IPR000326">
    <property type="entry name" value="PAP2/HPO"/>
</dbReference>
<evidence type="ECO:0000256" key="1">
    <source>
        <dbReference type="SAM" id="Phobius"/>
    </source>
</evidence>
<protein>
    <submittedName>
        <fullName evidence="3">Phosphatidic acid phosphatase</fullName>
    </submittedName>
</protein>
<accession>A0ABM7EZY2</accession>
<evidence type="ECO:0000259" key="2">
    <source>
        <dbReference type="Pfam" id="PF01569"/>
    </source>
</evidence>
<sequence>MAFSAAVAAVRPWAGAVCAVPAVMVAAERVHTGAQNPCDVTVGAALGLAAAALVHRAPRMAMRLLR</sequence>
<keyword evidence="1" id="KW-0812">Transmembrane</keyword>
<dbReference type="EMBL" id="AP018448">
    <property type="protein sequence ID" value="BBC28984.1"/>
    <property type="molecule type" value="Genomic_DNA"/>
</dbReference>
<dbReference type="Gene3D" id="1.20.144.10">
    <property type="entry name" value="Phosphatidic acid phosphatase type 2/haloperoxidase"/>
    <property type="match status" value="1"/>
</dbReference>
<keyword evidence="1" id="KW-1133">Transmembrane helix</keyword>
<dbReference type="InterPro" id="IPR036938">
    <property type="entry name" value="PAP2/HPO_sf"/>
</dbReference>
<dbReference type="RefSeq" id="WP_350283957.1">
    <property type="nucleotide sequence ID" value="NZ_AP018448.1"/>
</dbReference>
<keyword evidence="1" id="KW-0472">Membrane</keyword>
<reference evidence="3 4" key="1">
    <citation type="journal article" date="2010" name="ChemBioChem">
        <title>Cloning and characterization of the biosynthetic gene cluster of 16-membered macrolide antibiotic FD-891: involvement of a dual functional cytochrome P450 monooxygenase catalyzing epoxidation and hydroxylation.</title>
        <authorList>
            <person name="Kudo F."/>
            <person name="Motegi A."/>
            <person name="Mizoue K."/>
            <person name="Eguchi T."/>
        </authorList>
    </citation>
    <scope>NUCLEOTIDE SEQUENCE [LARGE SCALE GENOMIC DNA]</scope>
    <source>
        <strain evidence="3 4">A-8890</strain>
    </source>
</reference>
<evidence type="ECO:0000313" key="4">
    <source>
        <dbReference type="Proteomes" id="UP001321542"/>
    </source>
</evidence>
<keyword evidence="4" id="KW-1185">Reference proteome</keyword>
<evidence type="ECO:0000313" key="3">
    <source>
        <dbReference type="EMBL" id="BBC28984.1"/>
    </source>
</evidence>
<proteinExistence type="predicted"/>